<proteinExistence type="predicted"/>
<name>A0A9E6XTJ7_9ACTN</name>
<dbReference type="InterPro" id="IPR006478">
    <property type="entry name" value="Formate_DH_asu"/>
</dbReference>
<accession>A0A9E6XTJ7</accession>
<dbReference type="PROSITE" id="PS51669">
    <property type="entry name" value="4FE4S_MOW_BIS_MGD"/>
    <property type="match status" value="1"/>
</dbReference>
<evidence type="ECO:0000256" key="5">
    <source>
        <dbReference type="ARBA" id="ARBA00023014"/>
    </source>
</evidence>
<dbReference type="SMART" id="SM00926">
    <property type="entry name" value="Molybdop_Fe4S4"/>
    <property type="match status" value="1"/>
</dbReference>
<keyword evidence="4" id="KW-0408">Iron</keyword>
<dbReference type="InterPro" id="IPR006656">
    <property type="entry name" value="Mopterin_OxRdtase"/>
</dbReference>
<dbReference type="PANTHER" id="PTHR43105">
    <property type="entry name" value="RESPIRATORY NITRATE REDUCTASE"/>
    <property type="match status" value="1"/>
</dbReference>
<dbReference type="RefSeq" id="WP_259313994.1">
    <property type="nucleotide sequence ID" value="NZ_CP087164.1"/>
</dbReference>
<organism evidence="7 8">
    <name type="scientific">Capillimicrobium parvum</name>
    <dbReference type="NCBI Taxonomy" id="2884022"/>
    <lineage>
        <taxon>Bacteria</taxon>
        <taxon>Bacillati</taxon>
        <taxon>Actinomycetota</taxon>
        <taxon>Thermoleophilia</taxon>
        <taxon>Solirubrobacterales</taxon>
        <taxon>Capillimicrobiaceae</taxon>
        <taxon>Capillimicrobium</taxon>
    </lineage>
</organism>
<dbReference type="EC" id="1.17.1.9" evidence="7"/>
<dbReference type="Gene3D" id="3.40.50.740">
    <property type="match status" value="1"/>
</dbReference>
<evidence type="ECO:0000313" key="7">
    <source>
        <dbReference type="EMBL" id="UGS34310.1"/>
    </source>
</evidence>
<keyword evidence="8" id="KW-1185">Reference proteome</keyword>
<dbReference type="InterPro" id="IPR041924">
    <property type="entry name" value="Formate_Dh-H_N"/>
</dbReference>
<dbReference type="SUPFAM" id="SSF50692">
    <property type="entry name" value="ADC-like"/>
    <property type="match status" value="1"/>
</dbReference>
<dbReference type="Pfam" id="PF01568">
    <property type="entry name" value="Molydop_binding"/>
    <property type="match status" value="1"/>
</dbReference>
<dbReference type="GO" id="GO:0022904">
    <property type="term" value="P:respiratory electron transport chain"/>
    <property type="evidence" value="ECO:0007669"/>
    <property type="project" value="TreeGrafter"/>
</dbReference>
<dbReference type="InterPro" id="IPR006655">
    <property type="entry name" value="Mopterin_OxRdtase_prok_CS"/>
</dbReference>
<keyword evidence="5" id="KW-0411">Iron-sulfur</keyword>
<dbReference type="GO" id="GO:0008863">
    <property type="term" value="F:formate dehydrogenase (NAD+) activity"/>
    <property type="evidence" value="ECO:0007669"/>
    <property type="project" value="UniProtKB-EC"/>
</dbReference>
<dbReference type="GO" id="GO:0003954">
    <property type="term" value="F:NADH dehydrogenase activity"/>
    <property type="evidence" value="ECO:0007669"/>
    <property type="project" value="TreeGrafter"/>
</dbReference>
<dbReference type="Proteomes" id="UP001162834">
    <property type="component" value="Chromosome"/>
</dbReference>
<protein>
    <submittedName>
        <fullName evidence="7">Formate dehydrogenase H</fullName>
        <ecNumber evidence="7">1.17.1.9</ecNumber>
    </submittedName>
</protein>
<feature type="domain" description="4Fe-4S Mo/W bis-MGD-type" evidence="6">
    <location>
        <begin position="7"/>
        <end position="63"/>
    </location>
</feature>
<dbReference type="NCBIfam" id="TIGR01591">
    <property type="entry name" value="Fdh-alpha"/>
    <property type="match status" value="1"/>
</dbReference>
<keyword evidence="3 7" id="KW-0560">Oxidoreductase</keyword>
<dbReference type="PIRSF" id="PIRSF000144">
    <property type="entry name" value="CbbBc"/>
    <property type="match status" value="1"/>
</dbReference>
<evidence type="ECO:0000256" key="1">
    <source>
        <dbReference type="ARBA" id="ARBA00022485"/>
    </source>
</evidence>
<dbReference type="GO" id="GO:0046872">
    <property type="term" value="F:metal ion binding"/>
    <property type="evidence" value="ECO:0007669"/>
    <property type="project" value="UniProtKB-KW"/>
</dbReference>
<evidence type="ECO:0000256" key="2">
    <source>
        <dbReference type="ARBA" id="ARBA00022723"/>
    </source>
</evidence>
<reference evidence="7" key="1">
    <citation type="journal article" date="2022" name="Int. J. Syst. Evol. Microbiol.">
        <title>Pseudomonas aegrilactucae sp. nov. and Pseudomonas morbosilactucae sp. nov., pathogens causing bacterial rot of lettuce in Japan.</title>
        <authorList>
            <person name="Sawada H."/>
            <person name="Fujikawa T."/>
            <person name="Satou M."/>
        </authorList>
    </citation>
    <scope>NUCLEOTIDE SEQUENCE</scope>
    <source>
        <strain evidence="7">0166_1</strain>
    </source>
</reference>
<dbReference type="GO" id="GO:0051539">
    <property type="term" value="F:4 iron, 4 sulfur cluster binding"/>
    <property type="evidence" value="ECO:0007669"/>
    <property type="project" value="UniProtKB-KW"/>
</dbReference>
<dbReference type="Pfam" id="PF04879">
    <property type="entry name" value="Molybdop_Fe4S4"/>
    <property type="match status" value="1"/>
</dbReference>
<evidence type="ECO:0000259" key="6">
    <source>
        <dbReference type="PROSITE" id="PS51669"/>
    </source>
</evidence>
<gene>
    <name evidence="7" type="primary">fdhF</name>
    <name evidence="7" type="ORF">DSM104329_00686</name>
</gene>
<dbReference type="KEGG" id="sbae:DSM104329_00686"/>
<dbReference type="CDD" id="cd00508">
    <property type="entry name" value="MopB_CT_Fdh-Nap-like"/>
    <property type="match status" value="1"/>
</dbReference>
<dbReference type="InterPro" id="IPR006963">
    <property type="entry name" value="Mopterin_OxRdtase_4Fe-4S_dom"/>
</dbReference>
<dbReference type="PROSITE" id="PS00551">
    <property type="entry name" value="MOLYBDOPTERIN_PROK_1"/>
    <property type="match status" value="1"/>
</dbReference>
<dbReference type="EMBL" id="CP087164">
    <property type="protein sequence ID" value="UGS34310.1"/>
    <property type="molecule type" value="Genomic_DNA"/>
</dbReference>
<dbReference type="GO" id="GO:0043546">
    <property type="term" value="F:molybdopterin cofactor binding"/>
    <property type="evidence" value="ECO:0007669"/>
    <property type="project" value="InterPro"/>
</dbReference>
<dbReference type="PANTHER" id="PTHR43105:SF14">
    <property type="entry name" value="FORMATE DEHYDROGENASE H"/>
    <property type="match status" value="1"/>
</dbReference>
<sequence>MIDQRFDSTVTTTCGYCGVGCRLEAHTRDGRVVAISPALDGPANEGHTCLKGRFAHQFGRHRQRLTTPLIREGDGFREATWDEALRRIVSELERVKSAHGPDAIAGLASSRATNEDCFAMQRLMRAAIGTNNIDNCSRVCHSPTSYAMRRSLGMSGATGSFADIDHADAAIIIGANPTEAHPVAGARIKQAALRGMKLVTIDPRRIELADYGVLHLSPRAGTNAAVMLGLQHVVARDGFVDHDFVDRRTEGYDELAELIAQYTPDEVQRITGVPAADIEAAAHIYAEAGEACVIWGLGVTEHKYGSEVVRLICNLALMTGKVGRPGSALLPMRGQNNVQGSSDVGALPDTYSGYRRVGDEEVARSFEAKWGVPLSREKGYTIPQMLDAAVDGQLKAMYIFGEDPAQTDPDTHHVVAALESLDFLVCQDIFQTETTKYADVILPAATFLEKEGTFINAERRIQLVEPVVAPPGEARTDLEILTTVSRALGHEMGYTCAEDVMDEIAALTPDFAGVTYERLGRSGLQWPVAPDGTDAPILYEEEFTLPGGKARFAPLPYLPPGSEASDEFPLVLVTGRRLMHYNAGTMTRRTANLDLFPSDVLEIHPDDAERLWISDGDLVSVRSPVGRIEIEAQVTDSIERGHVFTAFHFPEVRTNVLIGQSADVNTSCPEYKVMAVDVRPVQEEPSRMPALAAGD</sequence>
<keyword evidence="1" id="KW-0004">4Fe-4S</keyword>
<dbReference type="CDD" id="cd02753">
    <property type="entry name" value="MopB_Formate-Dh-H"/>
    <property type="match status" value="1"/>
</dbReference>
<dbReference type="InterPro" id="IPR006657">
    <property type="entry name" value="MoPterin_dinucl-bd_dom"/>
</dbReference>
<dbReference type="Gene3D" id="2.40.40.20">
    <property type="match status" value="1"/>
</dbReference>
<dbReference type="InterPro" id="IPR009010">
    <property type="entry name" value="Asp_de-COase-like_dom_sf"/>
</dbReference>
<dbReference type="InterPro" id="IPR050123">
    <property type="entry name" value="Prok_molybdopt-oxidoreductase"/>
</dbReference>
<dbReference type="Gene3D" id="2.20.25.90">
    <property type="entry name" value="ADC-like domains"/>
    <property type="match status" value="1"/>
</dbReference>
<dbReference type="GO" id="GO:0016020">
    <property type="term" value="C:membrane"/>
    <property type="evidence" value="ECO:0007669"/>
    <property type="project" value="TreeGrafter"/>
</dbReference>
<keyword evidence="2" id="KW-0479">Metal-binding</keyword>
<evidence type="ECO:0000256" key="4">
    <source>
        <dbReference type="ARBA" id="ARBA00023004"/>
    </source>
</evidence>
<dbReference type="AlphaFoldDB" id="A0A9E6XTJ7"/>
<dbReference type="Pfam" id="PF00384">
    <property type="entry name" value="Molybdopterin"/>
    <property type="match status" value="1"/>
</dbReference>
<dbReference type="SUPFAM" id="SSF53706">
    <property type="entry name" value="Formate dehydrogenase/DMSO reductase, domains 1-3"/>
    <property type="match status" value="1"/>
</dbReference>
<dbReference type="PROSITE" id="PS00490">
    <property type="entry name" value="MOLYBDOPTERIN_PROK_2"/>
    <property type="match status" value="1"/>
</dbReference>
<dbReference type="Gene3D" id="3.40.228.10">
    <property type="entry name" value="Dimethylsulfoxide Reductase, domain 2"/>
    <property type="match status" value="1"/>
</dbReference>
<dbReference type="InterPro" id="IPR027467">
    <property type="entry name" value="MopterinOxRdtase_cofactor_BS"/>
</dbReference>
<evidence type="ECO:0000313" key="8">
    <source>
        <dbReference type="Proteomes" id="UP001162834"/>
    </source>
</evidence>
<dbReference type="GO" id="GO:0015942">
    <property type="term" value="P:formate metabolic process"/>
    <property type="evidence" value="ECO:0007669"/>
    <property type="project" value="InterPro"/>
</dbReference>
<evidence type="ECO:0000256" key="3">
    <source>
        <dbReference type="ARBA" id="ARBA00023002"/>
    </source>
</evidence>